<keyword evidence="1" id="KW-0732">Signal</keyword>
<dbReference type="Gene3D" id="3.10.350.10">
    <property type="entry name" value="LysM domain"/>
    <property type="match status" value="1"/>
</dbReference>
<reference evidence="3 4" key="1">
    <citation type="submission" date="2018-07" db="EMBL/GenBank/DDBJ databases">
        <title>Motiliproteus coralliicola sp. nov., a bacterium isolated from Coral.</title>
        <authorList>
            <person name="Wang G."/>
        </authorList>
    </citation>
    <scope>NUCLEOTIDE SEQUENCE [LARGE SCALE GENOMIC DNA]</scope>
    <source>
        <strain evidence="3 4">C34</strain>
    </source>
</reference>
<feature type="signal peptide" evidence="1">
    <location>
        <begin position="1"/>
        <end position="25"/>
    </location>
</feature>
<dbReference type="Proteomes" id="UP000253769">
    <property type="component" value="Unassembled WGS sequence"/>
</dbReference>
<dbReference type="PROSITE" id="PS51782">
    <property type="entry name" value="LYSM"/>
    <property type="match status" value="1"/>
</dbReference>
<name>A0A369WBV4_9GAMM</name>
<dbReference type="Pfam" id="PF01476">
    <property type="entry name" value="LysM"/>
    <property type="match status" value="1"/>
</dbReference>
<comment type="caution">
    <text evidence="3">The sequence shown here is derived from an EMBL/GenBank/DDBJ whole genome shotgun (WGS) entry which is preliminary data.</text>
</comment>
<dbReference type="OrthoDB" id="9765158at2"/>
<evidence type="ECO:0000313" key="4">
    <source>
        <dbReference type="Proteomes" id="UP000253769"/>
    </source>
</evidence>
<dbReference type="InterPro" id="IPR052196">
    <property type="entry name" value="Bact_Kbp"/>
</dbReference>
<evidence type="ECO:0000313" key="3">
    <source>
        <dbReference type="EMBL" id="RDE18791.1"/>
    </source>
</evidence>
<dbReference type="AlphaFoldDB" id="A0A369WBV4"/>
<dbReference type="SUPFAM" id="SSF54106">
    <property type="entry name" value="LysM domain"/>
    <property type="match status" value="1"/>
</dbReference>
<sequence length="347" mass="38609">MTKLLSAVAAILLAGSLLFTTSVHADVIELADDHPDQYVVVRGDTLWDISGTFLKSPWLWPKVWSVNPQIDNPHLIFPGDVIYLVYINGQPQLRLKRGPRKLSPEIRRTPLSQAIPTIPLQDIKSFLSDNLIMDREALEKAPYVVAGVNERIVSGAGDKVYARGKLENEQVVQEFFGIYRPARLYVDPDTGEELGFESQSIGSGYLKAREADILTLTLKRTSQEVRKLDRVLPTPEGKVQSVFFPSVTERPLEGKILSVLRGVDKIGQFDVIAINRGQREGVEPGNVFQVYKAGEQVVDPVTKELITLPSERAGLVMVFKTFDKVSYALVMRATSALAVLDEVRSPR</sequence>
<evidence type="ECO:0000256" key="1">
    <source>
        <dbReference type="SAM" id="SignalP"/>
    </source>
</evidence>
<proteinExistence type="predicted"/>
<evidence type="ECO:0000259" key="2">
    <source>
        <dbReference type="PROSITE" id="PS51782"/>
    </source>
</evidence>
<dbReference type="InterPro" id="IPR036779">
    <property type="entry name" value="LysM_dom_sf"/>
</dbReference>
<organism evidence="3 4">
    <name type="scientific">Motiliproteus coralliicola</name>
    <dbReference type="NCBI Taxonomy" id="2283196"/>
    <lineage>
        <taxon>Bacteria</taxon>
        <taxon>Pseudomonadati</taxon>
        <taxon>Pseudomonadota</taxon>
        <taxon>Gammaproteobacteria</taxon>
        <taxon>Oceanospirillales</taxon>
        <taxon>Oceanospirillaceae</taxon>
        <taxon>Motiliproteus</taxon>
    </lineage>
</organism>
<gene>
    <name evidence="3" type="ORF">DV711_14315</name>
</gene>
<dbReference type="EMBL" id="QQOH01000004">
    <property type="protein sequence ID" value="RDE18791.1"/>
    <property type="molecule type" value="Genomic_DNA"/>
</dbReference>
<dbReference type="CDD" id="cd00118">
    <property type="entry name" value="LysM"/>
    <property type="match status" value="1"/>
</dbReference>
<feature type="chain" id="PRO_5016819427" evidence="1">
    <location>
        <begin position="26"/>
        <end position="347"/>
    </location>
</feature>
<dbReference type="PANTHER" id="PTHR34700:SF4">
    <property type="entry name" value="PHAGE-LIKE ELEMENT PBSX PROTEIN XKDP"/>
    <property type="match status" value="1"/>
</dbReference>
<keyword evidence="4" id="KW-1185">Reference proteome</keyword>
<dbReference type="PANTHER" id="PTHR34700">
    <property type="entry name" value="POTASSIUM BINDING PROTEIN KBP"/>
    <property type="match status" value="1"/>
</dbReference>
<accession>A0A369WBV4</accession>
<dbReference type="InterPro" id="IPR018392">
    <property type="entry name" value="LysM"/>
</dbReference>
<dbReference type="RefSeq" id="WP_114696406.1">
    <property type="nucleotide sequence ID" value="NZ_QQOH01000004.1"/>
</dbReference>
<protein>
    <submittedName>
        <fullName evidence="3">LysM peptidoglycan-binding domain-containing protein</fullName>
    </submittedName>
</protein>
<feature type="domain" description="LysM" evidence="2">
    <location>
        <begin position="36"/>
        <end position="84"/>
    </location>
</feature>